<gene>
    <name evidence="3" type="ORF">D7294_20930</name>
</gene>
<keyword evidence="4" id="KW-1185">Reference proteome</keyword>
<dbReference type="Gene3D" id="3.30.420.40">
    <property type="match status" value="2"/>
</dbReference>
<reference evidence="3 4" key="1">
    <citation type="journal article" date="2014" name="Int. J. Syst. Evol. Microbiol.">
        <title>Streptomyces hoynatensis sp. nov., isolated from deep marine sediment.</title>
        <authorList>
            <person name="Veyisoglu A."/>
            <person name="Sahin N."/>
        </authorList>
    </citation>
    <scope>NUCLEOTIDE SEQUENCE [LARGE SCALE GENOMIC DNA]</scope>
    <source>
        <strain evidence="3 4">KCTC 29097</strain>
    </source>
</reference>
<sequence>MFSPRRASGLPGRAASGVALPEPGRAGRRPGFPRGALYAARVHAGSEQRGGRPAVGDWEAVSRPARPIVKELLVNGPRTRTELARRLGLSNGSLTRLTKPLVESGLLVERGTVHDPVNGHPTRPLDVVADAYHFLGVKLTSDHMHAVVTDLRSEVAAERSEPLGDRTPEGVAAQARDLMDRLARDSAKPAAAGFALGGRASPGGDAAEAGLFDAPFLGWRRVSLESVLNAAMGIPCVVRNDVHALARGQHWFGEARGLTDFALATAGAGIGYAVCRDGRILETTEEDVVAFGHHILDPGGPMCPTGHRGCISAYLSTGALLSAAAYGLHRPVSPEEIARRARQGDVVCGDIARLAGWAVGAVAAGIANHTSVRTVLVAGESVDVILAGSRHIEQGLSERHFSGSVDILTLSSSSTDWSRGGAVEAIRAFVIRDG</sequence>
<dbReference type="InterPro" id="IPR043129">
    <property type="entry name" value="ATPase_NBD"/>
</dbReference>
<dbReference type="SUPFAM" id="SSF46785">
    <property type="entry name" value="Winged helix' DNA-binding domain"/>
    <property type="match status" value="1"/>
</dbReference>
<proteinExistence type="inferred from homology"/>
<dbReference type="Gene3D" id="1.10.10.10">
    <property type="entry name" value="Winged helix-like DNA-binding domain superfamily/Winged helix DNA-binding domain"/>
    <property type="match status" value="1"/>
</dbReference>
<dbReference type="PANTHER" id="PTHR18964:SF149">
    <property type="entry name" value="BIFUNCTIONAL UDP-N-ACETYLGLUCOSAMINE 2-EPIMERASE_N-ACETYLMANNOSAMINE KINASE"/>
    <property type="match status" value="1"/>
</dbReference>
<evidence type="ECO:0000313" key="3">
    <source>
        <dbReference type="EMBL" id="RKN39465.1"/>
    </source>
</evidence>
<dbReference type="SUPFAM" id="SSF53067">
    <property type="entry name" value="Actin-like ATPase domain"/>
    <property type="match status" value="1"/>
</dbReference>
<feature type="compositionally biased region" description="Low complexity" evidence="2">
    <location>
        <begin position="21"/>
        <end position="32"/>
    </location>
</feature>
<protein>
    <submittedName>
        <fullName evidence="3">ROK family transcriptional regulator</fullName>
    </submittedName>
</protein>
<name>A0A3A9YU05_9ACTN</name>
<comment type="similarity">
    <text evidence="1">Belongs to the ROK (NagC/XylR) family.</text>
</comment>
<dbReference type="AlphaFoldDB" id="A0A3A9YU05"/>
<evidence type="ECO:0000256" key="1">
    <source>
        <dbReference type="ARBA" id="ARBA00006479"/>
    </source>
</evidence>
<evidence type="ECO:0000313" key="4">
    <source>
        <dbReference type="Proteomes" id="UP000272474"/>
    </source>
</evidence>
<dbReference type="Pfam" id="PF13412">
    <property type="entry name" value="HTH_24"/>
    <property type="match status" value="1"/>
</dbReference>
<dbReference type="Proteomes" id="UP000272474">
    <property type="component" value="Unassembled WGS sequence"/>
</dbReference>
<dbReference type="Pfam" id="PF00480">
    <property type="entry name" value="ROK"/>
    <property type="match status" value="1"/>
</dbReference>
<accession>A0A3A9YU05</accession>
<dbReference type="EMBL" id="RBAL01000013">
    <property type="protein sequence ID" value="RKN39465.1"/>
    <property type="molecule type" value="Genomic_DNA"/>
</dbReference>
<feature type="region of interest" description="Disordered" evidence="2">
    <location>
        <begin position="1"/>
        <end position="32"/>
    </location>
</feature>
<comment type="caution">
    <text evidence="3">The sequence shown here is derived from an EMBL/GenBank/DDBJ whole genome shotgun (WGS) entry which is preliminary data.</text>
</comment>
<dbReference type="InterPro" id="IPR036390">
    <property type="entry name" value="WH_DNA-bd_sf"/>
</dbReference>
<evidence type="ECO:0000256" key="2">
    <source>
        <dbReference type="SAM" id="MobiDB-lite"/>
    </source>
</evidence>
<dbReference type="PANTHER" id="PTHR18964">
    <property type="entry name" value="ROK (REPRESSOR, ORF, KINASE) FAMILY"/>
    <property type="match status" value="1"/>
</dbReference>
<organism evidence="3 4">
    <name type="scientific">Streptomyces hoynatensis</name>
    <dbReference type="NCBI Taxonomy" id="1141874"/>
    <lineage>
        <taxon>Bacteria</taxon>
        <taxon>Bacillati</taxon>
        <taxon>Actinomycetota</taxon>
        <taxon>Actinomycetes</taxon>
        <taxon>Kitasatosporales</taxon>
        <taxon>Streptomycetaceae</taxon>
        <taxon>Streptomyces</taxon>
    </lineage>
</organism>
<dbReference type="InterPro" id="IPR036388">
    <property type="entry name" value="WH-like_DNA-bd_sf"/>
</dbReference>
<dbReference type="InterPro" id="IPR000600">
    <property type="entry name" value="ROK"/>
</dbReference>